<name>A0A975BN08_9BACT</name>
<dbReference type="AlphaFoldDB" id="A0A975BN08"/>
<dbReference type="Proteomes" id="UP000663722">
    <property type="component" value="Chromosome"/>
</dbReference>
<protein>
    <submittedName>
        <fullName evidence="1">Uncharacterized protein</fullName>
    </submittedName>
</protein>
<proteinExistence type="predicted"/>
<dbReference type="EMBL" id="CP061800">
    <property type="protein sequence ID" value="QTA88537.1"/>
    <property type="molecule type" value="Genomic_DNA"/>
</dbReference>
<keyword evidence="2" id="KW-1185">Reference proteome</keyword>
<evidence type="ECO:0000313" key="1">
    <source>
        <dbReference type="EMBL" id="QTA88537.1"/>
    </source>
</evidence>
<reference evidence="1" key="1">
    <citation type="journal article" date="2021" name="Microb. Physiol.">
        <title>Proteogenomic Insights into the Physiology of Marine, Sulfate-Reducing, Filamentous Desulfonema limicola and Desulfonema magnum.</title>
        <authorList>
            <person name="Schnaars V."/>
            <person name="Wohlbrand L."/>
            <person name="Scheve S."/>
            <person name="Hinrichs C."/>
            <person name="Reinhardt R."/>
            <person name="Rabus R."/>
        </authorList>
    </citation>
    <scope>NUCLEOTIDE SEQUENCE</scope>
    <source>
        <strain evidence="1">4be13</strain>
    </source>
</reference>
<gene>
    <name evidence="1" type="ORF">dnm_045830</name>
</gene>
<dbReference type="KEGG" id="dmm:dnm_045830"/>
<accession>A0A975BN08</accession>
<evidence type="ECO:0000313" key="2">
    <source>
        <dbReference type="Proteomes" id="UP000663722"/>
    </source>
</evidence>
<organism evidence="1 2">
    <name type="scientific">Desulfonema magnum</name>
    <dbReference type="NCBI Taxonomy" id="45655"/>
    <lineage>
        <taxon>Bacteria</taxon>
        <taxon>Pseudomonadati</taxon>
        <taxon>Thermodesulfobacteriota</taxon>
        <taxon>Desulfobacteria</taxon>
        <taxon>Desulfobacterales</taxon>
        <taxon>Desulfococcaceae</taxon>
        <taxon>Desulfonema</taxon>
    </lineage>
</organism>
<sequence length="59" mass="7028">MSIQPQGEEIRKAVKWISEERKFNSEKEIKKVLEEACIKFDLSPKDADFLRRFVIENET</sequence>
<dbReference type="RefSeq" id="WP_207683256.1">
    <property type="nucleotide sequence ID" value="NZ_CP061800.1"/>
</dbReference>